<dbReference type="RefSeq" id="WP_108116838.1">
    <property type="nucleotide sequence ID" value="NZ_QBKT01000014.1"/>
</dbReference>
<gene>
    <name evidence="3" type="ORF">C8N46_11448</name>
</gene>
<keyword evidence="1" id="KW-0732">Signal</keyword>
<evidence type="ECO:0000313" key="4">
    <source>
        <dbReference type="Proteomes" id="UP000244090"/>
    </source>
</evidence>
<dbReference type="SUPFAM" id="SSF101874">
    <property type="entry name" value="YceI-like"/>
    <property type="match status" value="1"/>
</dbReference>
<feature type="domain" description="Lipid/polyisoprenoid-binding YceI-like" evidence="2">
    <location>
        <begin position="16"/>
        <end position="176"/>
    </location>
</feature>
<evidence type="ECO:0000313" key="3">
    <source>
        <dbReference type="EMBL" id="PTX58403.1"/>
    </source>
</evidence>
<keyword evidence="4" id="KW-1185">Reference proteome</keyword>
<organism evidence="3 4">
    <name type="scientific">Kordia periserrulae</name>
    <dbReference type="NCBI Taxonomy" id="701523"/>
    <lineage>
        <taxon>Bacteria</taxon>
        <taxon>Pseudomonadati</taxon>
        <taxon>Bacteroidota</taxon>
        <taxon>Flavobacteriia</taxon>
        <taxon>Flavobacteriales</taxon>
        <taxon>Flavobacteriaceae</taxon>
        <taxon>Kordia</taxon>
    </lineage>
</organism>
<protein>
    <submittedName>
        <fullName evidence="3">YceI-like domain-containing protein</fullName>
    </submittedName>
</protein>
<dbReference type="InterPro" id="IPR036761">
    <property type="entry name" value="TTHA0802/YceI-like_sf"/>
</dbReference>
<evidence type="ECO:0000256" key="1">
    <source>
        <dbReference type="SAM" id="SignalP"/>
    </source>
</evidence>
<comment type="caution">
    <text evidence="3">The sequence shown here is derived from an EMBL/GenBank/DDBJ whole genome shotgun (WGS) entry which is preliminary data.</text>
</comment>
<evidence type="ECO:0000259" key="2">
    <source>
        <dbReference type="Pfam" id="PF04264"/>
    </source>
</evidence>
<feature type="signal peptide" evidence="1">
    <location>
        <begin position="1"/>
        <end position="20"/>
    </location>
</feature>
<dbReference type="Proteomes" id="UP000244090">
    <property type="component" value="Unassembled WGS sequence"/>
</dbReference>
<dbReference type="AlphaFoldDB" id="A0A2T6BQN0"/>
<dbReference type="Gene3D" id="2.40.128.110">
    <property type="entry name" value="Lipid/polyisoprenoid-binding, YceI-like"/>
    <property type="match status" value="1"/>
</dbReference>
<sequence length="182" mass="20791">MNKVVLFVLFSLLYYSNVSAQTNDFIERQGQVTFFSYTAVENIQAKNNQVLSLFNPYSQEIAVSILMRAFVFEKSLMRDHFNESYIESDLYPKATFSGKIIDFDSEIATQTRIIRGDFTLKNTTKTIDIKATITKTDAGYTITGALDVLIDDYDINVPPLLSPNISKKIEVTFHFTYAPYEK</sequence>
<dbReference type="EMBL" id="QBKT01000014">
    <property type="protein sequence ID" value="PTX58403.1"/>
    <property type="molecule type" value="Genomic_DNA"/>
</dbReference>
<dbReference type="OrthoDB" id="116832at2"/>
<dbReference type="InterPro" id="IPR007372">
    <property type="entry name" value="Lipid/polyisoprenoid-bd_YceI"/>
</dbReference>
<reference evidence="3 4" key="1">
    <citation type="submission" date="2018-04" db="EMBL/GenBank/DDBJ databases">
        <title>Genomic Encyclopedia of Archaeal and Bacterial Type Strains, Phase II (KMG-II): from individual species to whole genera.</title>
        <authorList>
            <person name="Goeker M."/>
        </authorList>
    </citation>
    <scope>NUCLEOTIDE SEQUENCE [LARGE SCALE GENOMIC DNA]</scope>
    <source>
        <strain evidence="3 4">DSM 25731</strain>
    </source>
</reference>
<name>A0A2T6BQN0_9FLAO</name>
<dbReference type="Pfam" id="PF04264">
    <property type="entry name" value="YceI"/>
    <property type="match status" value="1"/>
</dbReference>
<accession>A0A2T6BQN0</accession>
<feature type="chain" id="PRO_5015450829" evidence="1">
    <location>
        <begin position="21"/>
        <end position="182"/>
    </location>
</feature>
<proteinExistence type="predicted"/>